<dbReference type="InterPro" id="IPR013757">
    <property type="entry name" value="Topo_IIA_A_a_sf"/>
</dbReference>
<dbReference type="PANTHER" id="PTHR43493">
    <property type="entry name" value="DNA GYRASE/TOPOISOMERASE SUBUNIT A"/>
    <property type="match status" value="1"/>
</dbReference>
<feature type="compositionally biased region" description="Acidic residues" evidence="11">
    <location>
        <begin position="821"/>
        <end position="830"/>
    </location>
</feature>
<evidence type="ECO:0000259" key="12">
    <source>
        <dbReference type="PROSITE" id="PS52040"/>
    </source>
</evidence>
<comment type="subunit">
    <text evidence="8">Heterotetramer composed of ParC and ParE.</text>
</comment>
<dbReference type="GO" id="GO:0006265">
    <property type="term" value="P:DNA topological change"/>
    <property type="evidence" value="ECO:0007669"/>
    <property type="project" value="UniProtKB-UniRule"/>
</dbReference>
<protein>
    <recommendedName>
        <fullName evidence="9">DNA gyrase subunit A</fullName>
        <ecNumber evidence="9">5.6.2.2</ecNumber>
    </recommendedName>
</protein>
<dbReference type="InterPro" id="IPR002205">
    <property type="entry name" value="Topo_IIA_dom_A"/>
</dbReference>
<dbReference type="PANTHER" id="PTHR43493:SF5">
    <property type="entry name" value="DNA GYRASE SUBUNIT A, CHLOROPLASTIC_MITOCHONDRIAL"/>
    <property type="match status" value="1"/>
</dbReference>
<dbReference type="GO" id="GO:0005737">
    <property type="term" value="C:cytoplasm"/>
    <property type="evidence" value="ECO:0007669"/>
    <property type="project" value="UniProtKB-SubCell"/>
</dbReference>
<proteinExistence type="inferred from homology"/>
<evidence type="ECO:0000256" key="4">
    <source>
        <dbReference type="ARBA" id="ARBA00022840"/>
    </source>
</evidence>
<feature type="region of interest" description="Disordered" evidence="11">
    <location>
        <begin position="821"/>
        <end position="863"/>
    </location>
</feature>
<reference evidence="13 14" key="1">
    <citation type="journal article" date="2006" name="Int. J. Syst. Evol. Microbiol.">
        <title>Chryseobacterium piscium sp. nov., isolated from fish of the South Atlantic Ocean off South Africa.</title>
        <authorList>
            <person name="de Beer H."/>
            <person name="Hugo C.J."/>
            <person name="Jooste P.J."/>
            <person name="Vancanneyt M."/>
            <person name="Coenye T."/>
            <person name="Vandamme P."/>
        </authorList>
    </citation>
    <scope>NUCLEOTIDE SEQUENCE [LARGE SCALE GENOMIC DNA]</scope>
    <source>
        <strain evidence="13 14">CCUG 51923</strain>
    </source>
</reference>
<dbReference type="Gene3D" id="3.90.199.10">
    <property type="entry name" value="Topoisomerase II, domain 5"/>
    <property type="match status" value="1"/>
</dbReference>
<dbReference type="GO" id="GO:0005524">
    <property type="term" value="F:ATP binding"/>
    <property type="evidence" value="ECO:0007669"/>
    <property type="project" value="UniProtKB-UniRule"/>
</dbReference>
<keyword evidence="7 9" id="KW-0413">Isomerase</keyword>
<dbReference type="Gene3D" id="3.30.1360.40">
    <property type="match status" value="1"/>
</dbReference>
<keyword evidence="3 9" id="KW-0547">Nucleotide-binding</keyword>
<evidence type="ECO:0000256" key="7">
    <source>
        <dbReference type="ARBA" id="ARBA00023235"/>
    </source>
</evidence>
<dbReference type="HAMAP" id="MF_01897">
    <property type="entry name" value="GyrA"/>
    <property type="match status" value="1"/>
</dbReference>
<dbReference type="NCBIfam" id="NF004044">
    <property type="entry name" value="PRK05561.1"/>
    <property type="match status" value="1"/>
</dbReference>
<dbReference type="FunFam" id="3.30.1360.40:FF:000002">
    <property type="entry name" value="DNA gyrase subunit A"/>
    <property type="match status" value="1"/>
</dbReference>
<comment type="subcellular location">
    <subcellularLocation>
        <location evidence="9">Cytoplasm</location>
    </subcellularLocation>
</comment>
<feature type="active site" description="O-(5'-phospho-DNA)-tyrosine intermediate" evidence="9 10">
    <location>
        <position position="122"/>
    </location>
</feature>
<dbReference type="FunFam" id="2.120.10.90:FF:000005">
    <property type="entry name" value="DNA topoisomerase 4 subunit A"/>
    <property type="match status" value="1"/>
</dbReference>
<gene>
    <name evidence="9" type="primary">gyrA</name>
    <name evidence="13" type="ORF">DRF62_19355</name>
</gene>
<comment type="catalytic activity">
    <reaction evidence="1 9 10">
        <text>ATP-dependent breakage, passage and rejoining of double-stranded DNA.</text>
        <dbReference type="EC" id="5.6.2.2"/>
    </reaction>
</comment>
<dbReference type="Gene3D" id="1.10.268.10">
    <property type="entry name" value="Topoisomerase, domain 3"/>
    <property type="match status" value="1"/>
</dbReference>
<dbReference type="InterPro" id="IPR035516">
    <property type="entry name" value="Gyrase/topoIV_suA_C"/>
</dbReference>
<dbReference type="SUPFAM" id="SSF56719">
    <property type="entry name" value="Type II DNA topoisomerase"/>
    <property type="match status" value="1"/>
</dbReference>
<dbReference type="GO" id="GO:0005694">
    <property type="term" value="C:chromosome"/>
    <property type="evidence" value="ECO:0007669"/>
    <property type="project" value="InterPro"/>
</dbReference>
<organism evidence="13 14">
    <name type="scientific">Chryseobacterium piscium</name>
    <dbReference type="NCBI Taxonomy" id="333702"/>
    <lineage>
        <taxon>Bacteria</taxon>
        <taxon>Pseudomonadati</taxon>
        <taxon>Bacteroidota</taxon>
        <taxon>Flavobacteriia</taxon>
        <taxon>Flavobacteriales</taxon>
        <taxon>Weeksellaceae</taxon>
        <taxon>Chryseobacterium group</taxon>
        <taxon>Chryseobacterium</taxon>
    </lineage>
</organism>
<name>A0A3D9B7Z8_9FLAO</name>
<keyword evidence="6 9" id="KW-0238">DNA-binding</keyword>
<dbReference type="Gene3D" id="2.120.10.90">
    <property type="entry name" value="DNA gyrase/topoisomerase IV, subunit A, C-terminal"/>
    <property type="match status" value="1"/>
</dbReference>
<dbReference type="InterPro" id="IPR013760">
    <property type="entry name" value="Topo_IIA-like_dom_sf"/>
</dbReference>
<dbReference type="RefSeq" id="WP_115951753.1">
    <property type="nucleotide sequence ID" value="NZ_QNVS01000104.1"/>
</dbReference>
<dbReference type="GO" id="GO:0003677">
    <property type="term" value="F:DNA binding"/>
    <property type="evidence" value="ECO:0007669"/>
    <property type="project" value="UniProtKB-UniRule"/>
</dbReference>
<dbReference type="GO" id="GO:0009330">
    <property type="term" value="C:DNA topoisomerase type II (double strand cut, ATP-hydrolyzing) complex"/>
    <property type="evidence" value="ECO:0007669"/>
    <property type="project" value="TreeGrafter"/>
</dbReference>
<comment type="function">
    <text evidence="9">A type II topoisomerase that negatively supercoils closed circular double-stranded (ds) DNA in an ATP-dependent manner to modulate DNA topology and maintain chromosomes in an underwound state. Negative supercoiling favors strand separation, and DNA replication, transcription, recombination and repair, all of which involve strand separation. Also able to catalyze the interconversion of other topological isomers of dsDNA rings, including catenanes and knotted rings. Type II topoisomerases break and join 2 DNA strands simultaneously in an ATP-dependent manner.</text>
</comment>
<feature type="domain" description="Topo IIA-type catalytic" evidence="12">
    <location>
        <begin position="34"/>
        <end position="500"/>
    </location>
</feature>
<dbReference type="InterPro" id="IPR006691">
    <property type="entry name" value="GyrA/parC_rep"/>
</dbReference>
<dbReference type="PROSITE" id="PS52040">
    <property type="entry name" value="TOPO_IIA"/>
    <property type="match status" value="1"/>
</dbReference>
<comment type="subunit">
    <text evidence="9">Heterotetramer, composed of two GyrA and two GyrB chains. In the heterotetramer, GyrA contains the active site tyrosine that forms a transient covalent intermediate with DNA, while GyrB binds cofactors and catalyzes ATP hydrolysis.</text>
</comment>
<dbReference type="FunFam" id="3.90.199.10:FF:000001">
    <property type="entry name" value="DNA gyrase subunit A"/>
    <property type="match status" value="1"/>
</dbReference>
<dbReference type="GO" id="GO:0034335">
    <property type="term" value="F:DNA negative supercoiling activity"/>
    <property type="evidence" value="ECO:0007669"/>
    <property type="project" value="UniProtKB-ARBA"/>
</dbReference>
<evidence type="ECO:0000313" key="13">
    <source>
        <dbReference type="EMBL" id="REC49845.1"/>
    </source>
</evidence>
<comment type="caution">
    <text evidence="13">The sequence shown here is derived from an EMBL/GenBank/DDBJ whole genome shotgun (WGS) entry which is preliminary data.</text>
</comment>
<dbReference type="InterPro" id="IPR050220">
    <property type="entry name" value="Type_II_DNA_Topoisomerases"/>
</dbReference>
<evidence type="ECO:0000313" key="14">
    <source>
        <dbReference type="Proteomes" id="UP000256512"/>
    </source>
</evidence>
<evidence type="ECO:0000256" key="3">
    <source>
        <dbReference type="ARBA" id="ARBA00022741"/>
    </source>
</evidence>
<keyword evidence="5 9" id="KW-0799">Topoisomerase</keyword>
<dbReference type="CDD" id="cd00187">
    <property type="entry name" value="TOP4c"/>
    <property type="match status" value="1"/>
</dbReference>
<dbReference type="Pfam" id="PF00521">
    <property type="entry name" value="DNA_topoisoIV"/>
    <property type="match status" value="1"/>
</dbReference>
<evidence type="ECO:0000256" key="2">
    <source>
        <dbReference type="ARBA" id="ARBA00008263"/>
    </source>
</evidence>
<dbReference type="EC" id="5.6.2.2" evidence="9"/>
<dbReference type="NCBIfam" id="TIGR01063">
    <property type="entry name" value="gyrA"/>
    <property type="match status" value="1"/>
</dbReference>
<keyword evidence="14" id="KW-1185">Reference proteome</keyword>
<dbReference type="FunFam" id="1.10.268.10:FF:000001">
    <property type="entry name" value="DNA gyrase subunit A"/>
    <property type="match status" value="1"/>
</dbReference>
<evidence type="ECO:0000256" key="9">
    <source>
        <dbReference type="HAMAP-Rule" id="MF_01897"/>
    </source>
</evidence>
<evidence type="ECO:0000256" key="10">
    <source>
        <dbReference type="PROSITE-ProRule" id="PRU01384"/>
    </source>
</evidence>
<dbReference type="EMBL" id="QNVS01000104">
    <property type="protein sequence ID" value="REC49845.1"/>
    <property type="molecule type" value="Genomic_DNA"/>
</dbReference>
<dbReference type="GO" id="GO:0006261">
    <property type="term" value="P:DNA-templated DNA replication"/>
    <property type="evidence" value="ECO:0007669"/>
    <property type="project" value="UniProtKB-UniRule"/>
</dbReference>
<feature type="compositionally biased region" description="Acidic residues" evidence="11">
    <location>
        <begin position="851"/>
        <end position="863"/>
    </location>
</feature>
<evidence type="ECO:0000256" key="8">
    <source>
        <dbReference type="ARBA" id="ARBA00063644"/>
    </source>
</evidence>
<dbReference type="Pfam" id="PF03989">
    <property type="entry name" value="DNA_gyraseA_C"/>
    <property type="match status" value="6"/>
</dbReference>
<evidence type="ECO:0000256" key="11">
    <source>
        <dbReference type="SAM" id="MobiDB-lite"/>
    </source>
</evidence>
<sequence length="863" mass="97216">MQKEGERLIPINIVDEMKSSYIDYSMSVIVSRALPDVRDGLKPVHRRVLYGMYGLGVFSNRKYLKSARIVGDVLGKYHPHGDSSVYDAMVRMAQPWSLRYPQVDGQGNFGSMDGDPPAAMRYTEARLKKVSDEILSDLDKETVDFQNNFDDSLTEPSVMPTKIPNLLVNGTSGIAVGMATNMAPHNLSEAVDAISAYIDNREITIDELMQHIVAPDFPTGGIIYGYDGVRDAFHTGRGRVVLRAKVSFEEVHNRNAIIVTEIPYQVNKAEMIARTAELVKDDKIIGIYEIRDESDRNGMRVVYELKNDAIPNVVLNLLYKYTSLQTSFSVNNIALVHGRPEQLNLKDIIHHFVEHRHVVIVRRTEYELRKARERAHILEGFMKVIGSQDSLDRAIAIIRHSANPQGAKEGLIEAFELSEIQAQAILDLRLARLTGMELDKIRDEYDAIMKEINNLEDILANEPRRFQIIKDELAEVKEKYGDERRTEIDYSGGEMSIEDIIPNEAVVLTISHAGYVKRTLLSEYKIQSRGGVGNKAATTRDSDFLEYIVSATNHQYMLFFTEKGKCYWLRVFEIPEGSKTAKGRAVQNLINIEPDDKIKAYIRTNDLKDIDYINQMSVVMITKNGTIKKTSLEAYSRPRVNGINAIEIRENDQLLSAYLTNGESQIMIATKNGKCIRFPEEKVREVGRGSIGVRGISMEENDEVIGMIVVNDVERETVLVVSEKGYGKRTAVEDYRITNRGGKGVITLNITEKTGNLIAIQNVTDEDGLMIINKSGVAIRMNMDEMRVMGRNTQGVRMINLKKNDEIAAIAKVEMDKDVEEEVIEGEESAEIISTDENTSPQTENNVENENPVDETENSDSEE</sequence>
<comment type="caution">
    <text evidence="9">Lacks conserved residue(s) required for the propagation of feature annotation.</text>
</comment>
<evidence type="ECO:0000256" key="1">
    <source>
        <dbReference type="ARBA" id="ARBA00000185"/>
    </source>
</evidence>
<evidence type="ECO:0000256" key="5">
    <source>
        <dbReference type="ARBA" id="ARBA00023029"/>
    </source>
</evidence>
<dbReference type="Proteomes" id="UP000256512">
    <property type="component" value="Unassembled WGS sequence"/>
</dbReference>
<accession>A0A3D9B7Z8</accession>
<dbReference type="SMART" id="SM00434">
    <property type="entry name" value="TOP4c"/>
    <property type="match status" value="1"/>
</dbReference>
<keyword evidence="9" id="KW-0963">Cytoplasm</keyword>
<comment type="similarity">
    <text evidence="2 9">Belongs to the type II topoisomerase GyrA/ParC subunit family.</text>
</comment>
<dbReference type="NCBIfam" id="NF004043">
    <property type="entry name" value="PRK05560.1"/>
    <property type="match status" value="1"/>
</dbReference>
<keyword evidence="4 9" id="KW-0067">ATP-binding</keyword>
<dbReference type="InterPro" id="IPR013758">
    <property type="entry name" value="Topo_IIA_A/C_ab"/>
</dbReference>
<dbReference type="AlphaFoldDB" id="A0A3D9B7Z8"/>
<dbReference type="SUPFAM" id="SSF101904">
    <property type="entry name" value="GyrA/ParC C-terminal domain-like"/>
    <property type="match status" value="1"/>
</dbReference>
<evidence type="ECO:0000256" key="6">
    <source>
        <dbReference type="ARBA" id="ARBA00023125"/>
    </source>
</evidence>
<dbReference type="InterPro" id="IPR005743">
    <property type="entry name" value="GyrA"/>
</dbReference>
<comment type="miscellaneous">
    <text evidence="9">Few gyrases are as efficient as E.coli at forming negative supercoils. Not all organisms have 2 type II topoisomerases; in organisms with a single type II topoisomerase this enzyme also has to decatenate newly replicated chromosomes.</text>
</comment>